<organism evidence="2 3">
    <name type="scientific">Mesorhizobium huakuii</name>
    <dbReference type="NCBI Taxonomy" id="28104"/>
    <lineage>
        <taxon>Bacteria</taxon>
        <taxon>Pseudomonadati</taxon>
        <taxon>Pseudomonadota</taxon>
        <taxon>Alphaproteobacteria</taxon>
        <taxon>Hyphomicrobiales</taxon>
        <taxon>Phyllobacteriaceae</taxon>
        <taxon>Mesorhizobium</taxon>
    </lineage>
</organism>
<keyword evidence="3" id="KW-1185">Reference proteome</keyword>
<keyword evidence="1" id="KW-0472">Membrane</keyword>
<evidence type="ECO:0000313" key="3">
    <source>
        <dbReference type="Proteomes" id="UP001322481"/>
    </source>
</evidence>
<name>A0ABZ0VXD3_9HYPH</name>
<feature type="transmembrane region" description="Helical" evidence="1">
    <location>
        <begin position="92"/>
        <end position="112"/>
    </location>
</feature>
<dbReference type="Proteomes" id="UP001322481">
    <property type="component" value="Chromosome"/>
</dbReference>
<evidence type="ECO:0000256" key="1">
    <source>
        <dbReference type="SAM" id="Phobius"/>
    </source>
</evidence>
<sequence>MIAGHFGLAAAVKARRPNVPLYGLMLATAWLDIVFVPLLLTGAEGLSKAPDAQAAGYGAAFIHAWYTHSLFGALVLSAIFGAFFAPRYGRPAAVVVGAVAFSHWLLDLIVHRPDLPLLPANAFNLPLLGLGLWRYPLVSAGLELLIVLTGFGLYWQAAVAANRRAAKSVSLAHAIGGAALAASIVVLAIDFLSPG</sequence>
<dbReference type="EMBL" id="CP139858">
    <property type="protein sequence ID" value="WQC02185.1"/>
    <property type="molecule type" value="Genomic_DNA"/>
</dbReference>
<feature type="transmembrane region" description="Helical" evidence="1">
    <location>
        <begin position="60"/>
        <end position="85"/>
    </location>
</feature>
<dbReference type="RefSeq" id="WP_322417074.1">
    <property type="nucleotide sequence ID" value="NZ_CP139858.1"/>
</dbReference>
<feature type="transmembrane region" description="Helical" evidence="1">
    <location>
        <begin position="169"/>
        <end position="189"/>
    </location>
</feature>
<feature type="transmembrane region" description="Helical" evidence="1">
    <location>
        <begin position="132"/>
        <end position="157"/>
    </location>
</feature>
<keyword evidence="1" id="KW-0812">Transmembrane</keyword>
<keyword evidence="1" id="KW-1133">Transmembrane helix</keyword>
<feature type="transmembrane region" description="Helical" evidence="1">
    <location>
        <begin position="21"/>
        <end position="40"/>
    </location>
</feature>
<protein>
    <recommendedName>
        <fullName evidence="4">Permease</fullName>
    </recommendedName>
</protein>
<proteinExistence type="predicted"/>
<gene>
    <name evidence="2" type="ORF">U0R22_006426</name>
</gene>
<reference evidence="2 3" key="1">
    <citation type="submission" date="2023-11" db="EMBL/GenBank/DDBJ databases">
        <authorList>
            <person name="Panchal A.K."/>
            <person name="Meaney J.S."/>
            <person name="Karas B.J."/>
            <person name="diCenzo G.C."/>
        </authorList>
    </citation>
    <scope>NUCLEOTIDE SEQUENCE [LARGE SCALE GENOMIC DNA]</scope>
    <source>
        <strain evidence="2 3">NZP2235</strain>
    </source>
</reference>
<accession>A0ABZ0VXD3</accession>
<evidence type="ECO:0008006" key="4">
    <source>
        <dbReference type="Google" id="ProtNLM"/>
    </source>
</evidence>
<evidence type="ECO:0000313" key="2">
    <source>
        <dbReference type="EMBL" id="WQC02185.1"/>
    </source>
</evidence>